<dbReference type="Proteomes" id="UP001146120">
    <property type="component" value="Unassembled WGS sequence"/>
</dbReference>
<proteinExistence type="predicted"/>
<dbReference type="PANTHER" id="PTHR34415:SF1">
    <property type="entry name" value="INTEGRASE CATALYTIC DOMAIN-CONTAINING PROTEIN"/>
    <property type="match status" value="1"/>
</dbReference>
<evidence type="ECO:0000313" key="2">
    <source>
        <dbReference type="EMBL" id="DBA02738.1"/>
    </source>
</evidence>
<dbReference type="PANTHER" id="PTHR34415">
    <property type="entry name" value="INTEGRASE CATALYTIC DOMAIN-CONTAINING PROTEIN"/>
    <property type="match status" value="1"/>
</dbReference>
<protein>
    <submittedName>
        <fullName evidence="2">Uncharacterized protein</fullName>
    </submittedName>
</protein>
<feature type="compositionally biased region" description="Basic residues" evidence="1">
    <location>
        <begin position="384"/>
        <end position="395"/>
    </location>
</feature>
<feature type="region of interest" description="Disordered" evidence="1">
    <location>
        <begin position="381"/>
        <end position="404"/>
    </location>
</feature>
<reference evidence="2" key="2">
    <citation type="journal article" date="2023" name="Microbiol Resour">
        <title>Decontamination and Annotation of the Draft Genome Sequence of the Oomycete Lagenidium giganteum ARSEF 373.</title>
        <authorList>
            <person name="Morgan W.R."/>
            <person name="Tartar A."/>
        </authorList>
    </citation>
    <scope>NUCLEOTIDE SEQUENCE</scope>
    <source>
        <strain evidence="2">ARSEF 373</strain>
    </source>
</reference>
<sequence>MRSNDEDSRLLESFPVDVRANAARLISADPCQPRCLRGKASKLAGFLTSLQSMSKEQIPCSVMTVLVTLPHCEAKRASDRESESNDSQARERYKYVLPVVGEVCRESFAVCYGVSTKTIVRMQKRINGDLFSTAAHSGRRKQNASRIDVKSMIAWFCELAETTGEFIPCTSSHSMDRRRQETTTTEDHRLLPSYYTWQLLDEMKVVWAEKDKKKAIDYDNGFPSVTSLRKILQKTCPQIQIRSPRDHECDLCMVKKNELKGLGREAKDTNKPSDVSFTMEIVSEICVRGESHLGREARVAWRNFRRQNCTRILTTYAAATAATRSHPNEHCSCLRKLRSNHVQKADPKNISDTHSKLLPYVPKEYHNDVLYAAPTTEQAAAAAAKRKNRMERKRKCQEAEETKK</sequence>
<reference evidence="2" key="1">
    <citation type="submission" date="2022-11" db="EMBL/GenBank/DDBJ databases">
        <authorList>
            <person name="Morgan W.R."/>
            <person name="Tartar A."/>
        </authorList>
    </citation>
    <scope>NUCLEOTIDE SEQUENCE</scope>
    <source>
        <strain evidence="2">ARSEF 373</strain>
    </source>
</reference>
<accession>A0AAV2Z6Y6</accession>
<keyword evidence="3" id="KW-1185">Reference proteome</keyword>
<name>A0AAV2Z6Y6_9STRA</name>
<comment type="caution">
    <text evidence="2">The sequence shown here is derived from an EMBL/GenBank/DDBJ whole genome shotgun (WGS) entry which is preliminary data.</text>
</comment>
<dbReference type="EMBL" id="DAKRPA010000027">
    <property type="protein sequence ID" value="DBA02738.1"/>
    <property type="molecule type" value="Genomic_DNA"/>
</dbReference>
<dbReference type="AlphaFoldDB" id="A0AAV2Z6Y6"/>
<evidence type="ECO:0000256" key="1">
    <source>
        <dbReference type="SAM" id="MobiDB-lite"/>
    </source>
</evidence>
<evidence type="ECO:0000313" key="3">
    <source>
        <dbReference type="Proteomes" id="UP001146120"/>
    </source>
</evidence>
<organism evidence="2 3">
    <name type="scientific">Lagenidium giganteum</name>
    <dbReference type="NCBI Taxonomy" id="4803"/>
    <lineage>
        <taxon>Eukaryota</taxon>
        <taxon>Sar</taxon>
        <taxon>Stramenopiles</taxon>
        <taxon>Oomycota</taxon>
        <taxon>Peronosporomycetes</taxon>
        <taxon>Pythiales</taxon>
        <taxon>Pythiaceae</taxon>
    </lineage>
</organism>
<gene>
    <name evidence="2" type="ORF">N0F65_010666</name>
</gene>